<dbReference type="Proteomes" id="UP001497623">
    <property type="component" value="Unassembled WGS sequence"/>
</dbReference>
<accession>A0AAV2Q2D3</accession>
<dbReference type="AlphaFoldDB" id="A0AAV2Q2D3"/>
<organism evidence="1 2">
    <name type="scientific">Meganyctiphanes norvegica</name>
    <name type="common">Northern krill</name>
    <name type="synonym">Thysanopoda norvegica</name>
    <dbReference type="NCBI Taxonomy" id="48144"/>
    <lineage>
        <taxon>Eukaryota</taxon>
        <taxon>Metazoa</taxon>
        <taxon>Ecdysozoa</taxon>
        <taxon>Arthropoda</taxon>
        <taxon>Crustacea</taxon>
        <taxon>Multicrustacea</taxon>
        <taxon>Malacostraca</taxon>
        <taxon>Eumalacostraca</taxon>
        <taxon>Eucarida</taxon>
        <taxon>Euphausiacea</taxon>
        <taxon>Euphausiidae</taxon>
        <taxon>Meganyctiphanes</taxon>
    </lineage>
</organism>
<sequence length="173" mass="19330">MSFAATSLAFSEASGRLAQCPDDFEWQGDYDKEVRNCEVSLWTRPIIGLSEPGDPQTKHWALTFEWSDRIATYETNSTSGYLIPKWCDGKPRGKHWDIKLVRKIGSYSLSPNTVNSTAKANRLNCNKYLLGHMNSQQWASVFTKDLCIEMPVLTVAEEDPLCAMAATAVGSIM</sequence>
<proteinExistence type="predicted"/>
<keyword evidence="2" id="KW-1185">Reference proteome</keyword>
<evidence type="ECO:0000313" key="2">
    <source>
        <dbReference type="Proteomes" id="UP001497623"/>
    </source>
</evidence>
<evidence type="ECO:0000313" key="1">
    <source>
        <dbReference type="EMBL" id="CAL4067324.1"/>
    </source>
</evidence>
<comment type="caution">
    <text evidence="1">The sequence shown here is derived from an EMBL/GenBank/DDBJ whole genome shotgun (WGS) entry which is preliminary data.</text>
</comment>
<gene>
    <name evidence="1" type="ORF">MNOR_LOCUS6400</name>
</gene>
<dbReference type="EMBL" id="CAXKWB010002641">
    <property type="protein sequence ID" value="CAL4067324.1"/>
    <property type="molecule type" value="Genomic_DNA"/>
</dbReference>
<reference evidence="1 2" key="1">
    <citation type="submission" date="2024-05" db="EMBL/GenBank/DDBJ databases">
        <authorList>
            <person name="Wallberg A."/>
        </authorList>
    </citation>
    <scope>NUCLEOTIDE SEQUENCE [LARGE SCALE GENOMIC DNA]</scope>
</reference>
<name>A0AAV2Q2D3_MEGNR</name>
<protein>
    <submittedName>
        <fullName evidence="1">Uncharacterized protein</fullName>
    </submittedName>
</protein>